<dbReference type="CDD" id="cd02165">
    <property type="entry name" value="NMNAT"/>
    <property type="match status" value="1"/>
</dbReference>
<evidence type="ECO:0000256" key="10">
    <source>
        <dbReference type="ARBA" id="ARBA00048721"/>
    </source>
</evidence>
<evidence type="ECO:0000256" key="4">
    <source>
        <dbReference type="ARBA" id="ARBA00022642"/>
    </source>
</evidence>
<feature type="domain" description="Cytidyltransferase-like" evidence="13">
    <location>
        <begin position="29"/>
        <end position="208"/>
    </location>
</feature>
<dbReference type="InterPro" id="IPR014729">
    <property type="entry name" value="Rossmann-like_a/b/a_fold"/>
</dbReference>
<evidence type="ECO:0000256" key="5">
    <source>
        <dbReference type="ARBA" id="ARBA00022679"/>
    </source>
</evidence>
<comment type="similarity">
    <text evidence="3 11">Belongs to the NadD family.</text>
</comment>
<dbReference type="InterPro" id="IPR004821">
    <property type="entry name" value="Cyt_trans-like"/>
</dbReference>
<dbReference type="Gene3D" id="3.40.50.620">
    <property type="entry name" value="HUPs"/>
    <property type="match status" value="1"/>
</dbReference>
<evidence type="ECO:0000313" key="14">
    <source>
        <dbReference type="EMBL" id="MFC0407988.1"/>
    </source>
</evidence>
<sequence length="233" mass="25658">MDERKGTHLTRSIAAPGPFGDRRQRRIGLLGGSFNPAHAGHQAVAEAARKALGLDAVWLLVSPGNPLKSWSGMAPFPERLASAQLMADGVHVIATDIELKLGYRRTERTLAKLRRRFPTTRFVFIIGADNLWQLPSWGAWRRLAANTPLAVLPRPGWTRKSLHGKAASVLRHRRRKPRRLLLPSTSGKAGWTLIPAREVALSSTAIRDAENRRQEQASSVVTSLPLLTATQAL</sequence>
<protein>
    <recommendedName>
        <fullName evidence="11">Probable nicotinate-nucleotide adenylyltransferase</fullName>
        <ecNumber evidence="11">2.7.7.18</ecNumber>
    </recommendedName>
    <alternativeName>
        <fullName evidence="11">Deamido-NAD(+) diphosphorylase</fullName>
    </alternativeName>
    <alternativeName>
        <fullName evidence="11">Deamido-NAD(+) pyrophosphorylase</fullName>
    </alternativeName>
    <alternativeName>
        <fullName evidence="11">Nicotinate mononucleotide adenylyltransferase</fullName>
        <shortName evidence="11">NaMN adenylyltransferase</shortName>
    </alternativeName>
</protein>
<accession>A0ABV6JQI6</accession>
<dbReference type="GO" id="GO:0004515">
    <property type="term" value="F:nicotinate-nucleotide adenylyltransferase activity"/>
    <property type="evidence" value="ECO:0007669"/>
    <property type="project" value="UniProtKB-EC"/>
</dbReference>
<dbReference type="EC" id="2.7.7.18" evidence="11"/>
<evidence type="ECO:0000313" key="15">
    <source>
        <dbReference type="Proteomes" id="UP001589865"/>
    </source>
</evidence>
<reference evidence="14 15" key="1">
    <citation type="submission" date="2024-09" db="EMBL/GenBank/DDBJ databases">
        <authorList>
            <person name="Sun Q."/>
            <person name="Mori K."/>
        </authorList>
    </citation>
    <scope>NUCLEOTIDE SEQUENCE [LARGE SCALE GENOMIC DNA]</scope>
    <source>
        <strain evidence="14 15">TBRC 5777</strain>
    </source>
</reference>
<comment type="function">
    <text evidence="1 11">Catalyzes the reversible adenylation of nicotinate mononucleotide (NaMN) to nicotinic acid adenine dinucleotide (NaAD).</text>
</comment>
<keyword evidence="15" id="KW-1185">Reference proteome</keyword>
<dbReference type="SUPFAM" id="SSF52374">
    <property type="entry name" value="Nucleotidylyl transferase"/>
    <property type="match status" value="1"/>
</dbReference>
<evidence type="ECO:0000256" key="8">
    <source>
        <dbReference type="ARBA" id="ARBA00022840"/>
    </source>
</evidence>
<keyword evidence="4 11" id="KW-0662">Pyridine nucleotide biosynthesis</keyword>
<name>A0ABV6JQI6_9PROT</name>
<evidence type="ECO:0000256" key="3">
    <source>
        <dbReference type="ARBA" id="ARBA00009014"/>
    </source>
</evidence>
<proteinExistence type="inferred from homology"/>
<evidence type="ECO:0000256" key="1">
    <source>
        <dbReference type="ARBA" id="ARBA00002324"/>
    </source>
</evidence>
<evidence type="ECO:0000256" key="6">
    <source>
        <dbReference type="ARBA" id="ARBA00022695"/>
    </source>
</evidence>
<keyword evidence="7 11" id="KW-0547">Nucleotide-binding</keyword>
<evidence type="ECO:0000256" key="2">
    <source>
        <dbReference type="ARBA" id="ARBA00005019"/>
    </source>
</evidence>
<dbReference type="EMBL" id="JBHLUN010000005">
    <property type="protein sequence ID" value="MFC0407988.1"/>
    <property type="molecule type" value="Genomic_DNA"/>
</dbReference>
<dbReference type="PANTHER" id="PTHR39321">
    <property type="entry name" value="NICOTINATE-NUCLEOTIDE ADENYLYLTRANSFERASE-RELATED"/>
    <property type="match status" value="1"/>
</dbReference>
<dbReference type="InterPro" id="IPR005248">
    <property type="entry name" value="NadD/NMNAT"/>
</dbReference>
<dbReference type="PANTHER" id="PTHR39321:SF3">
    <property type="entry name" value="PHOSPHOPANTETHEINE ADENYLYLTRANSFERASE"/>
    <property type="match status" value="1"/>
</dbReference>
<evidence type="ECO:0000256" key="11">
    <source>
        <dbReference type="HAMAP-Rule" id="MF_00244"/>
    </source>
</evidence>
<keyword evidence="6 11" id="KW-0548">Nucleotidyltransferase</keyword>
<feature type="region of interest" description="Disordered" evidence="12">
    <location>
        <begin position="1"/>
        <end position="20"/>
    </location>
</feature>
<dbReference type="RefSeq" id="WP_377044031.1">
    <property type="nucleotide sequence ID" value="NZ_JBHLUN010000005.1"/>
</dbReference>
<dbReference type="Proteomes" id="UP001589865">
    <property type="component" value="Unassembled WGS sequence"/>
</dbReference>
<comment type="pathway">
    <text evidence="2 11">Cofactor biosynthesis; NAD(+) biosynthesis; deamido-NAD(+) from nicotinate D-ribonucleotide: step 1/1.</text>
</comment>
<dbReference type="Pfam" id="PF01467">
    <property type="entry name" value="CTP_transf_like"/>
    <property type="match status" value="1"/>
</dbReference>
<evidence type="ECO:0000259" key="13">
    <source>
        <dbReference type="Pfam" id="PF01467"/>
    </source>
</evidence>
<keyword evidence="5 11" id="KW-0808">Transferase</keyword>
<evidence type="ECO:0000256" key="9">
    <source>
        <dbReference type="ARBA" id="ARBA00023027"/>
    </source>
</evidence>
<dbReference type="HAMAP" id="MF_00244">
    <property type="entry name" value="NaMN_adenylyltr"/>
    <property type="match status" value="1"/>
</dbReference>
<comment type="caution">
    <text evidence="14">The sequence shown here is derived from an EMBL/GenBank/DDBJ whole genome shotgun (WGS) entry which is preliminary data.</text>
</comment>
<evidence type="ECO:0000256" key="7">
    <source>
        <dbReference type="ARBA" id="ARBA00022741"/>
    </source>
</evidence>
<keyword evidence="8 11" id="KW-0067">ATP-binding</keyword>
<evidence type="ECO:0000256" key="12">
    <source>
        <dbReference type="SAM" id="MobiDB-lite"/>
    </source>
</evidence>
<gene>
    <name evidence="11" type="primary">nadD</name>
    <name evidence="14" type="ORF">ACFFGY_06975</name>
</gene>
<organism evidence="14 15">
    <name type="scientific">Roseomonas elaeocarpi</name>
    <dbReference type="NCBI Taxonomy" id="907779"/>
    <lineage>
        <taxon>Bacteria</taxon>
        <taxon>Pseudomonadati</taxon>
        <taxon>Pseudomonadota</taxon>
        <taxon>Alphaproteobacteria</taxon>
        <taxon>Acetobacterales</taxon>
        <taxon>Roseomonadaceae</taxon>
        <taxon>Roseomonas</taxon>
    </lineage>
</organism>
<comment type="catalytic activity">
    <reaction evidence="10 11">
        <text>nicotinate beta-D-ribonucleotide + ATP + H(+) = deamido-NAD(+) + diphosphate</text>
        <dbReference type="Rhea" id="RHEA:22860"/>
        <dbReference type="ChEBI" id="CHEBI:15378"/>
        <dbReference type="ChEBI" id="CHEBI:30616"/>
        <dbReference type="ChEBI" id="CHEBI:33019"/>
        <dbReference type="ChEBI" id="CHEBI:57502"/>
        <dbReference type="ChEBI" id="CHEBI:58437"/>
        <dbReference type="EC" id="2.7.7.18"/>
    </reaction>
</comment>
<keyword evidence="9 11" id="KW-0520">NAD</keyword>